<reference evidence="1" key="1">
    <citation type="journal article" date="2019" name="bioRxiv">
        <title>The Genome of the Zebra Mussel, Dreissena polymorpha: A Resource for Invasive Species Research.</title>
        <authorList>
            <person name="McCartney M.A."/>
            <person name="Auch B."/>
            <person name="Kono T."/>
            <person name="Mallez S."/>
            <person name="Zhang Y."/>
            <person name="Obille A."/>
            <person name="Becker A."/>
            <person name="Abrahante J.E."/>
            <person name="Garbe J."/>
            <person name="Badalamenti J.P."/>
            <person name="Herman A."/>
            <person name="Mangelson H."/>
            <person name="Liachko I."/>
            <person name="Sullivan S."/>
            <person name="Sone E.D."/>
            <person name="Koren S."/>
            <person name="Silverstein K.A.T."/>
            <person name="Beckman K.B."/>
            <person name="Gohl D.M."/>
        </authorList>
    </citation>
    <scope>NUCLEOTIDE SEQUENCE</scope>
    <source>
        <strain evidence="1">Duluth1</strain>
        <tissue evidence="1">Whole animal</tissue>
    </source>
</reference>
<proteinExistence type="predicted"/>
<comment type="caution">
    <text evidence="1">The sequence shown here is derived from an EMBL/GenBank/DDBJ whole genome shotgun (WGS) entry which is preliminary data.</text>
</comment>
<organism evidence="1 2">
    <name type="scientific">Dreissena polymorpha</name>
    <name type="common">Zebra mussel</name>
    <name type="synonym">Mytilus polymorpha</name>
    <dbReference type="NCBI Taxonomy" id="45954"/>
    <lineage>
        <taxon>Eukaryota</taxon>
        <taxon>Metazoa</taxon>
        <taxon>Spiralia</taxon>
        <taxon>Lophotrochozoa</taxon>
        <taxon>Mollusca</taxon>
        <taxon>Bivalvia</taxon>
        <taxon>Autobranchia</taxon>
        <taxon>Heteroconchia</taxon>
        <taxon>Euheterodonta</taxon>
        <taxon>Imparidentia</taxon>
        <taxon>Neoheterodontei</taxon>
        <taxon>Myida</taxon>
        <taxon>Dreissenoidea</taxon>
        <taxon>Dreissenidae</taxon>
        <taxon>Dreissena</taxon>
    </lineage>
</organism>
<evidence type="ECO:0000313" key="2">
    <source>
        <dbReference type="Proteomes" id="UP000828390"/>
    </source>
</evidence>
<dbReference type="EMBL" id="JAIWYP010000004">
    <property type="protein sequence ID" value="KAH3833409.1"/>
    <property type="molecule type" value="Genomic_DNA"/>
</dbReference>
<dbReference type="Proteomes" id="UP000828390">
    <property type="component" value="Unassembled WGS sequence"/>
</dbReference>
<sequence>MINFPPPSGHVFHTTGTIFKLSKTRVFTNFFPDGHVFQATETIFELIQYTNGTNLLPKFHDDGTTHVASEVSTRKYLPPLCGHVFQQTRTIFKLIQDIIRKNILTKYHDDLTINVTLRVKNAPSPVPNGAITRQRINVASRVLTRRNAPPKTNLLTKFRDDRTIHVANKIVLTRLTRKNSPPTGGHVIQPTITIFKQIQDIIEQYLLNKLQKDRKINVASKVLTRKDDRPHIIKTNVLTKCNEEWTINLIFRNASPPLRPNIVGTNLLIKFHEDRTTNVVSRVLTKQMLTPHNARRTTDKRRSQKLTMSTLCPVIAATYIATETLKT</sequence>
<accession>A0A9D4K5N5</accession>
<name>A0A9D4K5N5_DREPO</name>
<gene>
    <name evidence="1" type="ORF">DPMN_106719</name>
</gene>
<dbReference type="AlphaFoldDB" id="A0A9D4K5N5"/>
<keyword evidence="2" id="KW-1185">Reference proteome</keyword>
<evidence type="ECO:0000313" key="1">
    <source>
        <dbReference type="EMBL" id="KAH3833409.1"/>
    </source>
</evidence>
<reference evidence="1" key="2">
    <citation type="submission" date="2020-11" db="EMBL/GenBank/DDBJ databases">
        <authorList>
            <person name="McCartney M.A."/>
            <person name="Auch B."/>
            <person name="Kono T."/>
            <person name="Mallez S."/>
            <person name="Becker A."/>
            <person name="Gohl D.M."/>
            <person name="Silverstein K.A.T."/>
            <person name="Koren S."/>
            <person name="Bechman K.B."/>
            <person name="Herman A."/>
            <person name="Abrahante J.E."/>
            <person name="Garbe J."/>
        </authorList>
    </citation>
    <scope>NUCLEOTIDE SEQUENCE</scope>
    <source>
        <strain evidence="1">Duluth1</strain>
        <tissue evidence="1">Whole animal</tissue>
    </source>
</reference>
<protein>
    <submittedName>
        <fullName evidence="1">Uncharacterized protein</fullName>
    </submittedName>
</protein>